<dbReference type="Gene3D" id="2.30.29.30">
    <property type="entry name" value="Pleckstrin-homology domain (PH domain)/Phosphotyrosine-binding domain (PTB)"/>
    <property type="match status" value="1"/>
</dbReference>
<evidence type="ECO:0000313" key="3">
    <source>
        <dbReference type="Proteomes" id="UP000001357"/>
    </source>
</evidence>
<feature type="region of interest" description="Disordered" evidence="1">
    <location>
        <begin position="503"/>
        <end position="527"/>
    </location>
</feature>
<protein>
    <recommendedName>
        <fullName evidence="4">PH domain-containing protein</fullName>
    </recommendedName>
</protein>
<organism evidence="2 3">
    <name type="scientific">Monosiga brevicollis</name>
    <name type="common">Choanoflagellate</name>
    <dbReference type="NCBI Taxonomy" id="81824"/>
    <lineage>
        <taxon>Eukaryota</taxon>
        <taxon>Choanoflagellata</taxon>
        <taxon>Craspedida</taxon>
        <taxon>Salpingoecidae</taxon>
        <taxon>Monosiga</taxon>
    </lineage>
</organism>
<name>A9UVN8_MONBE</name>
<proteinExistence type="predicted"/>
<dbReference type="InterPro" id="IPR011993">
    <property type="entry name" value="PH-like_dom_sf"/>
</dbReference>
<dbReference type="EMBL" id="CH991547">
    <property type="protein sequence ID" value="EDQ90616.1"/>
    <property type="molecule type" value="Genomic_DNA"/>
</dbReference>
<dbReference type="eggNOG" id="KOG2999">
    <property type="taxonomic scope" value="Eukaryota"/>
</dbReference>
<dbReference type="KEGG" id="mbr:MONBRDRAFT_7021"/>
<gene>
    <name evidence="2" type="ORF">MONBRDRAFT_7021</name>
</gene>
<feature type="region of interest" description="Disordered" evidence="1">
    <location>
        <begin position="628"/>
        <end position="647"/>
    </location>
</feature>
<feature type="compositionally biased region" description="Basic and acidic residues" evidence="1">
    <location>
        <begin position="629"/>
        <end position="639"/>
    </location>
</feature>
<dbReference type="RefSeq" id="XP_001744667.1">
    <property type="nucleotide sequence ID" value="XM_001744615.1"/>
</dbReference>
<dbReference type="GeneID" id="5889725"/>
<sequence>MNKSTPGTVKVGCTYESSLPSLQEVNLSNELSSIVDGFCKAFKLADPSQYQLRDQKTQTILKEEAGHIKLLDFLQQHQSNSDHKTEFGYAVQCLQTLMHHNLVPITCFDDRKELVDFLFAFIKSAARQPVFGQNQTYELLALYIERSADGMTQFSRNMQVEDVINYMNSDEKLAKQHALPFLNVIMRKTVRPLERQDCVKKLDMLTDPLRGENEEKDIKRDKLYKMLGFENSLDVTESPELLSTPGVLTLDALVKFIDIDAKLFVHCTHLALRTWREMEARTEDFDKVVIMTRRQIEVAFAAPEAITDKDRLNEVLTSNSYEKMLDRQRMAEKEALHKQILTEPVKRLERKLREDMVKLVRSHHWKIMEHGLRFTAWVKGRQKRGEVRDVACLLVGEEVEEVSNLKKKDSEEINRTFAIMGAGIDDKLIFTAGKRSDAAIWIDGLRALTGGAPTEPESTREIDDLLQLEVRLHLLNLHGIELGSAPAMSPSPLKPVSLINKADNNDAKNMTPRRRRQLPSGPAGMRRAHSISFLPSLSTEHVQECLKEESAKRLQVVTELKLEKEQRWQLEDANHALREQIIVVEQSVRKLKEEIERLSVDVQTERETAESLRRQNLELQQQLRNSRSQLEKQGEHFRAQQEAADDVEQTMKEVRPNSDSKFCLLYFGKPRPLPMPIAHASHIATISHPLLVSWTRVLDQFFRGSMQHFDQLQAERRRRGYAEEKLAALVAIIEERQAGASKVLLTEAEAHLGRGSIPDRRLASSSTLSRVEI</sequence>
<evidence type="ECO:0000256" key="1">
    <source>
        <dbReference type="SAM" id="MobiDB-lite"/>
    </source>
</evidence>
<keyword evidence="3" id="KW-1185">Reference proteome</keyword>
<accession>A9UVN8</accession>
<dbReference type="STRING" id="81824.A9UVN8"/>
<reference evidence="2 3" key="1">
    <citation type="journal article" date="2008" name="Nature">
        <title>The genome of the choanoflagellate Monosiga brevicollis and the origin of metazoans.</title>
        <authorList>
            <consortium name="JGI Sequencing"/>
            <person name="King N."/>
            <person name="Westbrook M.J."/>
            <person name="Young S.L."/>
            <person name="Kuo A."/>
            <person name="Abedin M."/>
            <person name="Chapman J."/>
            <person name="Fairclough S."/>
            <person name="Hellsten U."/>
            <person name="Isogai Y."/>
            <person name="Letunic I."/>
            <person name="Marr M."/>
            <person name="Pincus D."/>
            <person name="Putnam N."/>
            <person name="Rokas A."/>
            <person name="Wright K.J."/>
            <person name="Zuzow R."/>
            <person name="Dirks W."/>
            <person name="Good M."/>
            <person name="Goodstein D."/>
            <person name="Lemons D."/>
            <person name="Li W."/>
            <person name="Lyons J.B."/>
            <person name="Morris A."/>
            <person name="Nichols S."/>
            <person name="Richter D.J."/>
            <person name="Salamov A."/>
            <person name="Bork P."/>
            <person name="Lim W.A."/>
            <person name="Manning G."/>
            <person name="Miller W.T."/>
            <person name="McGinnis W."/>
            <person name="Shapiro H."/>
            <person name="Tjian R."/>
            <person name="Grigoriev I.V."/>
            <person name="Rokhsar D."/>
        </authorList>
    </citation>
    <scope>NUCLEOTIDE SEQUENCE [LARGE SCALE GENOMIC DNA]</scope>
    <source>
        <strain evidence="3">MX1 / ATCC 50154</strain>
    </source>
</reference>
<dbReference type="Proteomes" id="UP000001357">
    <property type="component" value="Unassembled WGS sequence"/>
</dbReference>
<dbReference type="InParanoid" id="A9UVN8"/>
<evidence type="ECO:0000313" key="2">
    <source>
        <dbReference type="EMBL" id="EDQ90616.1"/>
    </source>
</evidence>
<dbReference type="AlphaFoldDB" id="A9UVN8"/>
<evidence type="ECO:0008006" key="4">
    <source>
        <dbReference type="Google" id="ProtNLM"/>
    </source>
</evidence>